<dbReference type="InterPro" id="IPR011712">
    <property type="entry name" value="Sig_transdc_His_kin_sub3_dim/P"/>
</dbReference>
<gene>
    <name evidence="12" type="ORF">EDC03_3152</name>
</gene>
<feature type="transmembrane region" description="Helical" evidence="10">
    <location>
        <begin position="121"/>
        <end position="146"/>
    </location>
</feature>
<accession>A0A3N1G9J8</accession>
<dbReference type="Proteomes" id="UP000276232">
    <property type="component" value="Unassembled WGS sequence"/>
</dbReference>
<feature type="region of interest" description="Disordered" evidence="9">
    <location>
        <begin position="1"/>
        <end position="37"/>
    </location>
</feature>
<evidence type="ECO:0000256" key="10">
    <source>
        <dbReference type="SAM" id="Phobius"/>
    </source>
</evidence>
<evidence type="ECO:0000256" key="2">
    <source>
        <dbReference type="ARBA" id="ARBA00012438"/>
    </source>
</evidence>
<keyword evidence="7" id="KW-0067">ATP-binding</keyword>
<dbReference type="Gene3D" id="3.30.565.10">
    <property type="entry name" value="Histidine kinase-like ATPase, C-terminal domain"/>
    <property type="match status" value="1"/>
</dbReference>
<dbReference type="InParanoid" id="A0A3N1G9J8"/>
<evidence type="ECO:0000259" key="11">
    <source>
        <dbReference type="Pfam" id="PF07730"/>
    </source>
</evidence>
<keyword evidence="10" id="KW-0812">Transmembrane</keyword>
<dbReference type="Pfam" id="PF07730">
    <property type="entry name" value="HisKA_3"/>
    <property type="match status" value="1"/>
</dbReference>
<keyword evidence="3" id="KW-0597">Phosphoprotein</keyword>
<dbReference type="PANTHER" id="PTHR24421:SF10">
    <property type="entry name" value="NITRATE_NITRITE SENSOR PROTEIN NARQ"/>
    <property type="match status" value="1"/>
</dbReference>
<dbReference type="InterPro" id="IPR050482">
    <property type="entry name" value="Sensor_HK_TwoCompSys"/>
</dbReference>
<evidence type="ECO:0000313" key="12">
    <source>
        <dbReference type="EMBL" id="ROP26915.1"/>
    </source>
</evidence>
<evidence type="ECO:0000256" key="7">
    <source>
        <dbReference type="ARBA" id="ARBA00022840"/>
    </source>
</evidence>
<name>A0A3N1G9J8_9ACTN</name>
<dbReference type="GO" id="GO:0005524">
    <property type="term" value="F:ATP binding"/>
    <property type="evidence" value="ECO:0007669"/>
    <property type="project" value="UniProtKB-KW"/>
</dbReference>
<comment type="catalytic activity">
    <reaction evidence="1">
        <text>ATP + protein L-histidine = ADP + protein N-phospho-L-histidine.</text>
        <dbReference type="EC" id="2.7.13.3"/>
    </reaction>
</comment>
<keyword evidence="13" id="KW-1185">Reference proteome</keyword>
<dbReference type="AlphaFoldDB" id="A0A3N1G9J8"/>
<evidence type="ECO:0000256" key="3">
    <source>
        <dbReference type="ARBA" id="ARBA00022553"/>
    </source>
</evidence>
<keyword evidence="10" id="KW-0472">Membrane</keyword>
<keyword evidence="6 12" id="KW-0418">Kinase</keyword>
<protein>
    <recommendedName>
        <fullName evidence="2">histidine kinase</fullName>
        <ecNumber evidence="2">2.7.13.3</ecNumber>
    </recommendedName>
</protein>
<proteinExistence type="predicted"/>
<sequence length="483" mass="49571">MAQRVVGRSRQVVPSPPVHPAAADATSTDHAPVRRSTAPARLVREHPWVASAAVAASVLVVGLLTSVVADGTVFGATALGLLRADGPVAGLAVPVWLAGAGAGAVVLAARHVRPLTVTVTLAALAVLSLALGGVLGVLGLCLAWSLRAVASQRTTRTAVVTAVVVLLVVTTAAVRWQVLGLAEVVAWGGAGPLASIGGPPVQDLEVPDFSAARRTWTVLLLAVLLALGVASGEVVKDRRRHARAVAERWAALARERDTGAALARQSERARIAREMHDVVAHNVSVMVALSDGALAALSRAPDRSREAMAEVSRTGREAIADMRSVLGALHGDDDRDPLDASTAPTSTDLRATVERFRAAGLDVGAEGLGTPLPSDTAARLAVVRIVGEALTNVLRHAPGARTTVRAHRDATTLRVEVVSTAGTRAADATGSRRGVVGMQERAALLGGRLDVGPLADGGWAVRLTLPTSPAALTTPAPAEERPS</sequence>
<comment type="caution">
    <text evidence="12">The sequence shown here is derived from an EMBL/GenBank/DDBJ whole genome shotgun (WGS) entry which is preliminary data.</text>
</comment>
<dbReference type="InterPro" id="IPR036890">
    <property type="entry name" value="HATPase_C_sf"/>
</dbReference>
<dbReference type="CDD" id="cd16917">
    <property type="entry name" value="HATPase_UhpB-NarQ-NarX-like"/>
    <property type="match status" value="1"/>
</dbReference>
<dbReference type="GO" id="GO:0000155">
    <property type="term" value="F:phosphorelay sensor kinase activity"/>
    <property type="evidence" value="ECO:0007669"/>
    <property type="project" value="InterPro"/>
</dbReference>
<evidence type="ECO:0000313" key="13">
    <source>
        <dbReference type="Proteomes" id="UP000276232"/>
    </source>
</evidence>
<feature type="transmembrane region" description="Helical" evidence="10">
    <location>
        <begin position="216"/>
        <end position="235"/>
    </location>
</feature>
<evidence type="ECO:0000256" key="5">
    <source>
        <dbReference type="ARBA" id="ARBA00022741"/>
    </source>
</evidence>
<feature type="transmembrane region" description="Helical" evidence="10">
    <location>
        <begin position="88"/>
        <end position="109"/>
    </location>
</feature>
<feature type="transmembrane region" description="Helical" evidence="10">
    <location>
        <begin position="158"/>
        <end position="178"/>
    </location>
</feature>
<keyword evidence="10" id="KW-1133">Transmembrane helix</keyword>
<organism evidence="12 13">
    <name type="scientific">Pseudokineococcus lusitanus</name>
    <dbReference type="NCBI Taxonomy" id="763993"/>
    <lineage>
        <taxon>Bacteria</taxon>
        <taxon>Bacillati</taxon>
        <taxon>Actinomycetota</taxon>
        <taxon>Actinomycetes</taxon>
        <taxon>Kineosporiales</taxon>
        <taxon>Kineosporiaceae</taxon>
        <taxon>Pseudokineococcus</taxon>
    </lineage>
</organism>
<dbReference type="EMBL" id="RJKN01000009">
    <property type="protein sequence ID" value="ROP26915.1"/>
    <property type="molecule type" value="Genomic_DNA"/>
</dbReference>
<evidence type="ECO:0000256" key="9">
    <source>
        <dbReference type="SAM" id="MobiDB-lite"/>
    </source>
</evidence>
<keyword evidence="4" id="KW-0808">Transferase</keyword>
<keyword evidence="5" id="KW-0547">Nucleotide-binding</keyword>
<dbReference type="SUPFAM" id="SSF55874">
    <property type="entry name" value="ATPase domain of HSP90 chaperone/DNA topoisomerase II/histidine kinase"/>
    <property type="match status" value="1"/>
</dbReference>
<evidence type="ECO:0000256" key="6">
    <source>
        <dbReference type="ARBA" id="ARBA00022777"/>
    </source>
</evidence>
<feature type="domain" description="Signal transduction histidine kinase subgroup 3 dimerisation and phosphoacceptor" evidence="11">
    <location>
        <begin position="267"/>
        <end position="332"/>
    </location>
</feature>
<dbReference type="PANTHER" id="PTHR24421">
    <property type="entry name" value="NITRATE/NITRITE SENSOR PROTEIN NARX-RELATED"/>
    <property type="match status" value="1"/>
</dbReference>
<evidence type="ECO:0000256" key="1">
    <source>
        <dbReference type="ARBA" id="ARBA00000085"/>
    </source>
</evidence>
<dbReference type="GO" id="GO:0046983">
    <property type="term" value="F:protein dimerization activity"/>
    <property type="evidence" value="ECO:0007669"/>
    <property type="project" value="InterPro"/>
</dbReference>
<evidence type="ECO:0000256" key="4">
    <source>
        <dbReference type="ARBA" id="ARBA00022679"/>
    </source>
</evidence>
<dbReference type="GO" id="GO:0016020">
    <property type="term" value="C:membrane"/>
    <property type="evidence" value="ECO:0007669"/>
    <property type="project" value="InterPro"/>
</dbReference>
<dbReference type="Gene3D" id="1.20.5.1930">
    <property type="match status" value="1"/>
</dbReference>
<keyword evidence="8" id="KW-0902">Two-component regulatory system</keyword>
<reference evidence="12 13" key="1">
    <citation type="journal article" date="2015" name="Stand. Genomic Sci.">
        <title>Genomic Encyclopedia of Bacterial and Archaeal Type Strains, Phase III: the genomes of soil and plant-associated and newly described type strains.</title>
        <authorList>
            <person name="Whitman W.B."/>
            <person name="Woyke T."/>
            <person name="Klenk H.P."/>
            <person name="Zhou Y."/>
            <person name="Lilburn T.G."/>
            <person name="Beck B.J."/>
            <person name="De Vos P."/>
            <person name="Vandamme P."/>
            <person name="Eisen J.A."/>
            <person name="Garrity G."/>
            <person name="Hugenholtz P."/>
            <person name="Kyrpides N.C."/>
        </authorList>
    </citation>
    <scope>NUCLEOTIDE SEQUENCE [LARGE SCALE GENOMIC DNA]</scope>
    <source>
        <strain evidence="12 13">CECT 7306</strain>
    </source>
</reference>
<dbReference type="EC" id="2.7.13.3" evidence="2"/>
<evidence type="ECO:0000256" key="8">
    <source>
        <dbReference type="ARBA" id="ARBA00023012"/>
    </source>
</evidence>
<feature type="transmembrane region" description="Helical" evidence="10">
    <location>
        <begin position="48"/>
        <end position="81"/>
    </location>
</feature>